<dbReference type="Pfam" id="PF01872">
    <property type="entry name" value="RibD_C"/>
    <property type="match status" value="1"/>
</dbReference>
<name>A0A410G0X1_9FLAO</name>
<dbReference type="Proteomes" id="UP000285517">
    <property type="component" value="Chromosome"/>
</dbReference>
<reference evidence="4 5" key="1">
    <citation type="submission" date="2019-01" db="EMBL/GenBank/DDBJ databases">
        <title>Complete genome sequencing of Aequorivita sp. H23M31.</title>
        <authorList>
            <person name="Bae J.-W."/>
        </authorList>
    </citation>
    <scope>NUCLEOTIDE SEQUENCE [LARGE SCALE GENOMIC DNA]</scope>
    <source>
        <strain evidence="4 5">H23M31</strain>
    </source>
</reference>
<dbReference type="InterPro" id="IPR024072">
    <property type="entry name" value="DHFR-like_dom_sf"/>
</dbReference>
<evidence type="ECO:0000256" key="1">
    <source>
        <dbReference type="ARBA" id="ARBA00006817"/>
    </source>
</evidence>
<protein>
    <submittedName>
        <fullName evidence="4">Uncharacterized protein</fullName>
    </submittedName>
</protein>
<dbReference type="RefSeq" id="WP_128249317.1">
    <property type="nucleotide sequence ID" value="NZ_CP034951.1"/>
</dbReference>
<dbReference type="GO" id="GO:0009231">
    <property type="term" value="P:riboflavin biosynthetic process"/>
    <property type="evidence" value="ECO:0007669"/>
    <property type="project" value="InterPro"/>
</dbReference>
<dbReference type="InterPro" id="IPR050765">
    <property type="entry name" value="Riboflavin_Biosynth_HTPR"/>
</dbReference>
<dbReference type="EMBL" id="CP034951">
    <property type="protein sequence ID" value="QAA80924.1"/>
    <property type="molecule type" value="Genomic_DNA"/>
</dbReference>
<evidence type="ECO:0000259" key="3">
    <source>
        <dbReference type="Pfam" id="PF08327"/>
    </source>
</evidence>
<dbReference type="KEGG" id="aev:EI546_03905"/>
<dbReference type="InterPro" id="IPR023393">
    <property type="entry name" value="START-like_dom_sf"/>
</dbReference>
<keyword evidence="5" id="KW-1185">Reference proteome</keyword>
<proteinExistence type="inferred from homology"/>
<dbReference type="InterPro" id="IPR002734">
    <property type="entry name" value="RibDG_C"/>
</dbReference>
<dbReference type="PANTHER" id="PTHR38011:SF11">
    <property type="entry name" value="2,5-DIAMINO-6-RIBOSYLAMINO-4(3H)-PYRIMIDINONE 5'-PHOSPHATE REDUCTASE"/>
    <property type="match status" value="1"/>
</dbReference>
<dbReference type="Gene3D" id="3.30.530.20">
    <property type="match status" value="1"/>
</dbReference>
<evidence type="ECO:0000313" key="4">
    <source>
        <dbReference type="EMBL" id="QAA80924.1"/>
    </source>
</evidence>
<comment type="similarity">
    <text evidence="1">Belongs to the AHA1 family.</text>
</comment>
<accession>A0A410G0X1</accession>
<dbReference type="CDD" id="cd07814">
    <property type="entry name" value="SRPBCC_CalC_Aha1-like"/>
    <property type="match status" value="1"/>
</dbReference>
<evidence type="ECO:0000313" key="5">
    <source>
        <dbReference type="Proteomes" id="UP000285517"/>
    </source>
</evidence>
<sequence>MRKVVAAINMTLDGVFDHTAGLPDADIHKHYTELLDRSGVIMYGRKTFQLMEFWRSLLENPSEEKSMNDFALAIDKIPKIVFSKTLHNLDWITATIAKRDLKDEILELKKQSGKDILIGSRSLIMQLLNLNLIDDFQLCIYPVIAGKGLSLFENINERRILKLIRIKTFNSGAVLHYYAPKKLANSNYHSIFFVNSSINTVYKAITESIPEWWTKDFSGTANILKAEFTVRFGTTFKTMKVIELIPNEKVVWVCIDTLIDIPELKNKKEWKNTKIVLDLSEEKSNVKITLTHFGLTPEVACYQICKMGWESFLESLTKFLETGKGTPFKP</sequence>
<dbReference type="Gene3D" id="3.40.430.10">
    <property type="entry name" value="Dihydrofolate Reductase, subunit A"/>
    <property type="match status" value="1"/>
</dbReference>
<gene>
    <name evidence="4" type="ORF">EI546_03905</name>
</gene>
<dbReference type="SUPFAM" id="SSF55961">
    <property type="entry name" value="Bet v1-like"/>
    <property type="match status" value="1"/>
</dbReference>
<organism evidence="4 5">
    <name type="scientific">Aequorivita ciconiae</name>
    <dbReference type="NCBI Taxonomy" id="2494375"/>
    <lineage>
        <taxon>Bacteria</taxon>
        <taxon>Pseudomonadati</taxon>
        <taxon>Bacteroidota</taxon>
        <taxon>Flavobacteriia</taxon>
        <taxon>Flavobacteriales</taxon>
        <taxon>Flavobacteriaceae</taxon>
        <taxon>Aequorivita</taxon>
    </lineage>
</organism>
<dbReference type="Pfam" id="PF08327">
    <property type="entry name" value="AHSA1"/>
    <property type="match status" value="1"/>
</dbReference>
<dbReference type="PANTHER" id="PTHR38011">
    <property type="entry name" value="DIHYDROFOLATE REDUCTASE FAMILY PROTEIN (AFU_ORTHOLOGUE AFUA_8G06820)"/>
    <property type="match status" value="1"/>
</dbReference>
<evidence type="ECO:0000259" key="2">
    <source>
        <dbReference type="Pfam" id="PF01872"/>
    </source>
</evidence>
<feature type="domain" description="Bacterial bifunctional deaminase-reductase C-terminal" evidence="2">
    <location>
        <begin position="2"/>
        <end position="174"/>
    </location>
</feature>
<dbReference type="OrthoDB" id="195113at2"/>
<dbReference type="InterPro" id="IPR013538">
    <property type="entry name" value="ASHA1/2-like_C"/>
</dbReference>
<dbReference type="GO" id="GO:0008703">
    <property type="term" value="F:5-amino-6-(5-phosphoribosylamino)uracil reductase activity"/>
    <property type="evidence" value="ECO:0007669"/>
    <property type="project" value="InterPro"/>
</dbReference>
<dbReference type="AlphaFoldDB" id="A0A410G0X1"/>
<dbReference type="SUPFAM" id="SSF53597">
    <property type="entry name" value="Dihydrofolate reductase-like"/>
    <property type="match status" value="1"/>
</dbReference>
<feature type="domain" description="Activator of Hsp90 ATPase homologue 1/2-like C-terminal" evidence="3">
    <location>
        <begin position="197"/>
        <end position="321"/>
    </location>
</feature>